<evidence type="ECO:0000313" key="3">
    <source>
        <dbReference type="Proteomes" id="UP000294850"/>
    </source>
</evidence>
<organism evidence="2 3">
    <name type="scientific">Dyadobacter psychrotolerans</name>
    <dbReference type="NCBI Taxonomy" id="2541721"/>
    <lineage>
        <taxon>Bacteria</taxon>
        <taxon>Pseudomonadati</taxon>
        <taxon>Bacteroidota</taxon>
        <taxon>Cytophagia</taxon>
        <taxon>Cytophagales</taxon>
        <taxon>Spirosomataceae</taxon>
        <taxon>Dyadobacter</taxon>
    </lineage>
</organism>
<name>A0A4R5D5Z2_9BACT</name>
<proteinExistence type="predicted"/>
<dbReference type="InterPro" id="IPR014729">
    <property type="entry name" value="Rossmann-like_a/b/a_fold"/>
</dbReference>
<dbReference type="InterPro" id="IPR006016">
    <property type="entry name" value="UspA"/>
</dbReference>
<dbReference type="Pfam" id="PF00582">
    <property type="entry name" value="Usp"/>
    <property type="match status" value="1"/>
</dbReference>
<accession>A0A4R5D5Z2</accession>
<evidence type="ECO:0000313" key="2">
    <source>
        <dbReference type="EMBL" id="TDE07977.1"/>
    </source>
</evidence>
<comment type="caution">
    <text evidence="2">The sequence shown here is derived from an EMBL/GenBank/DDBJ whole genome shotgun (WGS) entry which is preliminary data.</text>
</comment>
<feature type="domain" description="UspA" evidence="1">
    <location>
        <begin position="1"/>
        <end position="41"/>
    </location>
</feature>
<dbReference type="RefSeq" id="WP_131963112.1">
    <property type="nucleotide sequence ID" value="NZ_SMFL01000032.1"/>
</dbReference>
<dbReference type="AlphaFoldDB" id="A0A4R5D5Z2"/>
<dbReference type="Gene3D" id="3.40.50.620">
    <property type="entry name" value="HUPs"/>
    <property type="match status" value="1"/>
</dbReference>
<evidence type="ECO:0000259" key="1">
    <source>
        <dbReference type="Pfam" id="PF00582"/>
    </source>
</evidence>
<dbReference type="SUPFAM" id="SSF52402">
    <property type="entry name" value="Adenine nucleotide alpha hydrolases-like"/>
    <property type="match status" value="1"/>
</dbReference>
<protein>
    <submittedName>
        <fullName evidence="2">Universal stress protein</fullName>
    </submittedName>
</protein>
<dbReference type="EMBL" id="SMFL01000032">
    <property type="protein sequence ID" value="TDE07977.1"/>
    <property type="molecule type" value="Genomic_DNA"/>
</dbReference>
<sequence length="46" mass="5108">MKTILVPTDFSKNADKALEAAKQIAGKSGAKLLLMYAYQPYIADYR</sequence>
<reference evidence="2 3" key="1">
    <citation type="submission" date="2019-03" db="EMBL/GenBank/DDBJ databases">
        <title>Dyadobacter AR-3-6 sp. nov., isolated from arctic soil.</title>
        <authorList>
            <person name="Chaudhary D.K."/>
        </authorList>
    </citation>
    <scope>NUCLEOTIDE SEQUENCE [LARGE SCALE GENOMIC DNA]</scope>
    <source>
        <strain evidence="2 3">AR-3-6</strain>
    </source>
</reference>
<dbReference type="CDD" id="cd00293">
    <property type="entry name" value="USP-like"/>
    <property type="match status" value="1"/>
</dbReference>
<dbReference type="OrthoDB" id="9788959at2"/>
<dbReference type="Proteomes" id="UP000294850">
    <property type="component" value="Unassembled WGS sequence"/>
</dbReference>
<keyword evidence="3" id="KW-1185">Reference proteome</keyword>
<gene>
    <name evidence="2" type="ORF">E0F88_33375</name>
</gene>